<dbReference type="EMBL" id="CAMXCM010000010">
    <property type="protein sequence ID" value="CAI3957612.1"/>
    <property type="molecule type" value="Genomic_DNA"/>
</dbReference>
<evidence type="ECO:0000313" key="2">
    <source>
        <dbReference type="EMBL" id="CAI3959635.1"/>
    </source>
</evidence>
<evidence type="ECO:0000313" key="3">
    <source>
        <dbReference type="Proteomes" id="UP001154255"/>
    </source>
</evidence>
<comment type="caution">
    <text evidence="1">The sequence shown here is derived from an EMBL/GenBank/DDBJ whole genome shotgun (WGS) entry which is preliminary data.</text>
</comment>
<dbReference type="AlphaFoldDB" id="A0A9W4TT73"/>
<dbReference type="EMBL" id="CAMXCS010000010">
    <property type="protein sequence ID" value="CAI3959635.1"/>
    <property type="molecule type" value="Genomic_DNA"/>
</dbReference>
<keyword evidence="4" id="KW-1185">Reference proteome</keyword>
<dbReference type="InterPro" id="IPR029058">
    <property type="entry name" value="AB_hydrolase_fold"/>
</dbReference>
<accession>A0A9W4TT73</accession>
<evidence type="ECO:0000313" key="4">
    <source>
        <dbReference type="Proteomes" id="UP001154259"/>
    </source>
</evidence>
<dbReference type="SUPFAM" id="SSF53474">
    <property type="entry name" value="alpha/beta-Hydrolases"/>
    <property type="match status" value="1"/>
</dbReference>
<reference evidence="1" key="1">
    <citation type="submission" date="2022-10" db="EMBL/GenBank/DDBJ databases">
        <authorList>
            <person name="Botero Cardona J."/>
        </authorList>
    </citation>
    <scope>NUCLEOTIDE SEQUENCE</scope>
    <source>
        <strain evidence="1">LMG 31819</strain>
        <strain evidence="2">R-53529</strain>
    </source>
</reference>
<dbReference type="Proteomes" id="UP001154255">
    <property type="component" value="Unassembled WGS sequence"/>
</dbReference>
<dbReference type="Proteomes" id="UP001154259">
    <property type="component" value="Unassembled WGS sequence"/>
</dbReference>
<sequence length="450" mass="52379">MIIFEGEELLLHFHEAESDYIIISFASADQTEQAYNRYFLQPIVEKYHLSCLGITTKIDNFYQHSDMHHIIPLCNEITQYYKKIIIIGLSMGAYAALKFSAALHANIVFAMGARYTLDAEIAPVCPIMQRTVDRLEPYSIQETTIQPDEVTGKLYIAHDTYHGIPGYNDIDHQHANKIIENLPNSVLVPVPFAHHLVVNSLKGSEEFKSILDMLVTEEDHHVIRRVAEVRRHHIYNIYSKILILKDRYPLLIYKLLISKALAQVKNNHIVYDDYVRHLSVTYQLAMRGYIKESRSLLQSCFLRGFLYCSLYEANQINEQFELHPNPLLNQLHYLVAHSGRLLAFDQIQKKITTTHIFMHDTHLVPLRLYKNQLVCVWKEMMFALRYNEQAISLVPFDADNQANDMLAIEKQDQTVIIYTPERKSCFHVDLEGNSEFCHVEPREWEKFAVI</sequence>
<organism evidence="1 3">
    <name type="scientific">Commensalibacter communis</name>
    <dbReference type="NCBI Taxonomy" id="2972786"/>
    <lineage>
        <taxon>Bacteria</taxon>
        <taxon>Pseudomonadati</taxon>
        <taxon>Pseudomonadota</taxon>
        <taxon>Alphaproteobacteria</taxon>
        <taxon>Acetobacterales</taxon>
        <taxon>Acetobacteraceae</taxon>
    </lineage>
</organism>
<name>A0A9W4TT73_9PROT</name>
<gene>
    <name evidence="2" type="ORF">R53529_LOCUS2220</name>
    <name evidence="1" type="ORF">R53530_LOCUS2217</name>
</gene>
<proteinExistence type="predicted"/>
<protein>
    <submittedName>
        <fullName evidence="1 2">Tetratricopeptide (TPR) repeat (TPR)</fullName>
    </submittedName>
</protein>
<evidence type="ECO:0000313" key="1">
    <source>
        <dbReference type="EMBL" id="CAI3957612.1"/>
    </source>
</evidence>